<evidence type="ECO:0000259" key="3">
    <source>
        <dbReference type="Pfam" id="PF13387"/>
    </source>
</evidence>
<organism evidence="5 6">
    <name type="scientific">Parvicella tangerina</name>
    <dbReference type="NCBI Taxonomy" id="2829795"/>
    <lineage>
        <taxon>Bacteria</taxon>
        <taxon>Pseudomonadati</taxon>
        <taxon>Bacteroidota</taxon>
        <taxon>Flavobacteriia</taxon>
        <taxon>Flavobacteriales</taxon>
        <taxon>Parvicellaceae</taxon>
        <taxon>Parvicella</taxon>
    </lineage>
</organism>
<name>A0A916JKG2_9FLAO</name>
<keyword evidence="1" id="KW-0812">Transmembrane</keyword>
<feature type="domain" description="Lnb N-terminal periplasmic" evidence="3">
    <location>
        <begin position="25"/>
        <end position="157"/>
    </location>
</feature>
<evidence type="ECO:0000313" key="5">
    <source>
        <dbReference type="EMBL" id="CAG5078207.1"/>
    </source>
</evidence>
<feature type="transmembrane region" description="Helical" evidence="1">
    <location>
        <begin position="366"/>
        <end position="383"/>
    </location>
</feature>
<evidence type="ECO:0000256" key="2">
    <source>
        <dbReference type="SAM" id="SignalP"/>
    </source>
</evidence>
<feature type="transmembrane region" description="Helical" evidence="1">
    <location>
        <begin position="344"/>
        <end position="360"/>
    </location>
</feature>
<dbReference type="AlphaFoldDB" id="A0A916JKG2"/>
<feature type="transmembrane region" description="Helical" evidence="1">
    <location>
        <begin position="316"/>
        <end position="332"/>
    </location>
</feature>
<accession>A0A916JKG2</accession>
<evidence type="ECO:0000256" key="1">
    <source>
        <dbReference type="SAM" id="Phobius"/>
    </source>
</evidence>
<evidence type="ECO:0008006" key="7">
    <source>
        <dbReference type="Google" id="ProtNLM"/>
    </source>
</evidence>
<keyword evidence="1" id="KW-0472">Membrane</keyword>
<feature type="chain" id="PRO_5037203953" description="DUF4105 domain-containing protein" evidence="2">
    <location>
        <begin position="19"/>
        <end position="397"/>
    </location>
</feature>
<sequence>MKKMLIILSLLLNLLSFAQLSENSKIYLITCEVGDEIYTQFGHSALRVVDPASGQDITFNWGVFEVPEDQVDFMYKFAKATLPYYMDVTSTKQFVYPYWEIEKREVRQQELNLNLEQKNKIWKMLQTNALPENKYYKYDFFFDNCATRIRDIFNEALGQDIIWAEHPEAGEHTFREMIDQGYASHPWLDFGIDLVLGYRIDQQVNNMNLMFNPFYMEEIFEESQIQTGSGLQNLVLSNEIVTPGTKRSEASGVWFTPLVLTISILVITLIFAFFRLDVLLKIWASLLLFITGLLGILLIFMWVGTDHVATKGNLNLLWANPLWLVLMVLLWVKKWQVKLASTYLYLSLGMLALVLFFLMLPQEFHVGSRVLIINWTILFYFFYRNQIMKEKKDQTSL</sequence>
<keyword evidence="6" id="KW-1185">Reference proteome</keyword>
<gene>
    <name evidence="5" type="ORF">CRYO30217_00606</name>
</gene>
<keyword evidence="1" id="KW-1133">Transmembrane helix</keyword>
<evidence type="ECO:0000259" key="4">
    <source>
        <dbReference type="Pfam" id="PF25221"/>
    </source>
</evidence>
<protein>
    <recommendedName>
        <fullName evidence="7">DUF4105 domain-containing protein</fullName>
    </recommendedName>
</protein>
<dbReference type="InterPro" id="IPR057436">
    <property type="entry name" value="5TMH_Lnb"/>
</dbReference>
<proteinExistence type="predicted"/>
<dbReference type="Pfam" id="PF25221">
    <property type="entry name" value="5TMH_Lnb"/>
    <property type="match status" value="1"/>
</dbReference>
<dbReference type="InterPro" id="IPR025178">
    <property type="entry name" value="Lnb_N"/>
</dbReference>
<dbReference type="EMBL" id="OU015584">
    <property type="protein sequence ID" value="CAG5078207.1"/>
    <property type="molecule type" value="Genomic_DNA"/>
</dbReference>
<dbReference type="Pfam" id="PF13387">
    <property type="entry name" value="Lnb_N"/>
    <property type="match status" value="1"/>
</dbReference>
<feature type="signal peptide" evidence="2">
    <location>
        <begin position="1"/>
        <end position="18"/>
    </location>
</feature>
<evidence type="ECO:0000313" key="6">
    <source>
        <dbReference type="Proteomes" id="UP000683507"/>
    </source>
</evidence>
<dbReference type="Proteomes" id="UP000683507">
    <property type="component" value="Chromosome"/>
</dbReference>
<keyword evidence="2" id="KW-0732">Signal</keyword>
<dbReference type="RefSeq" id="WP_258540836.1">
    <property type="nucleotide sequence ID" value="NZ_OU015584.1"/>
</dbReference>
<feature type="domain" description="Lnb-like transmembrane" evidence="4">
    <location>
        <begin position="254"/>
        <end position="380"/>
    </location>
</feature>
<feature type="transmembrane region" description="Helical" evidence="1">
    <location>
        <begin position="254"/>
        <end position="274"/>
    </location>
</feature>
<feature type="transmembrane region" description="Helical" evidence="1">
    <location>
        <begin position="286"/>
        <end position="304"/>
    </location>
</feature>
<dbReference type="KEGG" id="ptan:CRYO30217_00606"/>
<reference evidence="5" key="1">
    <citation type="submission" date="2021-04" db="EMBL/GenBank/DDBJ databases">
        <authorList>
            <person name="Rodrigo-Torres L."/>
            <person name="Arahal R. D."/>
            <person name="Lucena T."/>
        </authorList>
    </citation>
    <scope>NUCLEOTIDE SEQUENCE</scope>
    <source>
        <strain evidence="5">AS29M-1</strain>
    </source>
</reference>